<dbReference type="Pfam" id="PF00528">
    <property type="entry name" value="BPD_transp_1"/>
    <property type="match status" value="1"/>
</dbReference>
<feature type="domain" description="ABC transmembrane type-1" evidence="8">
    <location>
        <begin position="89"/>
        <end position="303"/>
    </location>
</feature>
<keyword evidence="4 7" id="KW-0812">Transmembrane</keyword>
<dbReference type="InterPro" id="IPR000515">
    <property type="entry name" value="MetI-like"/>
</dbReference>
<feature type="transmembrane region" description="Helical" evidence="7">
    <location>
        <begin position="220"/>
        <end position="248"/>
    </location>
</feature>
<organism evidence="9 10">
    <name type="scientific">Dictyobacter formicarum</name>
    <dbReference type="NCBI Taxonomy" id="2778368"/>
    <lineage>
        <taxon>Bacteria</taxon>
        <taxon>Bacillati</taxon>
        <taxon>Chloroflexota</taxon>
        <taxon>Ktedonobacteria</taxon>
        <taxon>Ktedonobacterales</taxon>
        <taxon>Dictyobacteraceae</taxon>
        <taxon>Dictyobacter</taxon>
    </lineage>
</organism>
<keyword evidence="2 7" id="KW-0813">Transport</keyword>
<comment type="subcellular location">
    <subcellularLocation>
        <location evidence="1 7">Cell membrane</location>
        <topology evidence="1 7">Multi-pass membrane protein</topology>
    </subcellularLocation>
</comment>
<dbReference type="CDD" id="cd06261">
    <property type="entry name" value="TM_PBP2"/>
    <property type="match status" value="1"/>
</dbReference>
<dbReference type="RefSeq" id="WP_201361309.1">
    <property type="nucleotide sequence ID" value="NZ_BNJJ01000004.1"/>
</dbReference>
<feature type="transmembrane region" description="Helical" evidence="7">
    <location>
        <begin position="177"/>
        <end position="199"/>
    </location>
</feature>
<evidence type="ECO:0000256" key="2">
    <source>
        <dbReference type="ARBA" id="ARBA00022448"/>
    </source>
</evidence>
<feature type="transmembrane region" description="Helical" evidence="7">
    <location>
        <begin position="126"/>
        <end position="147"/>
    </location>
</feature>
<evidence type="ECO:0000256" key="4">
    <source>
        <dbReference type="ARBA" id="ARBA00022692"/>
    </source>
</evidence>
<accession>A0ABQ3VBW9</accession>
<comment type="similarity">
    <text evidence="7">Belongs to the binding-protein-dependent transport system permease family.</text>
</comment>
<evidence type="ECO:0000259" key="8">
    <source>
        <dbReference type="PROSITE" id="PS50928"/>
    </source>
</evidence>
<feature type="transmembrane region" description="Helical" evidence="7">
    <location>
        <begin position="282"/>
        <end position="304"/>
    </location>
</feature>
<dbReference type="EMBL" id="BNJJ01000004">
    <property type="protein sequence ID" value="GHO83645.1"/>
    <property type="molecule type" value="Genomic_DNA"/>
</dbReference>
<dbReference type="InterPro" id="IPR051393">
    <property type="entry name" value="ABC_transporter_permease"/>
</dbReference>
<dbReference type="InterPro" id="IPR035906">
    <property type="entry name" value="MetI-like_sf"/>
</dbReference>
<dbReference type="Gene3D" id="1.10.3720.10">
    <property type="entry name" value="MetI-like"/>
    <property type="match status" value="1"/>
</dbReference>
<evidence type="ECO:0000256" key="3">
    <source>
        <dbReference type="ARBA" id="ARBA00022475"/>
    </source>
</evidence>
<keyword evidence="3" id="KW-1003">Cell membrane</keyword>
<dbReference type="PROSITE" id="PS50928">
    <property type="entry name" value="ABC_TM1"/>
    <property type="match status" value="1"/>
</dbReference>
<reference evidence="9 10" key="1">
    <citation type="journal article" date="2021" name="Int. J. Syst. Evol. Microbiol.">
        <title>Reticulibacter mediterranei gen. nov., sp. nov., within the new family Reticulibacteraceae fam. nov., and Ktedonospora formicarum gen. nov., sp. nov., Ktedonobacter robiniae sp. nov., Dictyobacter formicarum sp. nov. and Dictyobacter arantiisoli sp. nov., belonging to the class Ktedonobacteria.</title>
        <authorList>
            <person name="Yabe S."/>
            <person name="Zheng Y."/>
            <person name="Wang C.M."/>
            <person name="Sakai Y."/>
            <person name="Abe K."/>
            <person name="Yokota A."/>
            <person name="Donadio S."/>
            <person name="Cavaletti L."/>
            <person name="Monciardini P."/>
        </authorList>
    </citation>
    <scope>NUCLEOTIDE SEQUENCE [LARGE SCALE GENOMIC DNA]</scope>
    <source>
        <strain evidence="9 10">SOSP1-9</strain>
    </source>
</reference>
<evidence type="ECO:0000256" key="6">
    <source>
        <dbReference type="ARBA" id="ARBA00023136"/>
    </source>
</evidence>
<dbReference type="SUPFAM" id="SSF161098">
    <property type="entry name" value="MetI-like"/>
    <property type="match status" value="1"/>
</dbReference>
<dbReference type="PANTHER" id="PTHR30193">
    <property type="entry name" value="ABC TRANSPORTER PERMEASE PROTEIN"/>
    <property type="match status" value="1"/>
</dbReference>
<keyword evidence="5 7" id="KW-1133">Transmembrane helix</keyword>
<evidence type="ECO:0000256" key="1">
    <source>
        <dbReference type="ARBA" id="ARBA00004651"/>
    </source>
</evidence>
<evidence type="ECO:0000313" key="9">
    <source>
        <dbReference type="EMBL" id="GHO83645.1"/>
    </source>
</evidence>
<dbReference type="Proteomes" id="UP000635565">
    <property type="component" value="Unassembled WGS sequence"/>
</dbReference>
<name>A0ABQ3VBW9_9CHLR</name>
<evidence type="ECO:0000313" key="10">
    <source>
        <dbReference type="Proteomes" id="UP000635565"/>
    </source>
</evidence>
<gene>
    <name evidence="9" type="ORF">KSZ_16510</name>
</gene>
<protein>
    <submittedName>
        <fullName evidence="9">Cytochrome c biogenesis protein</fullName>
    </submittedName>
</protein>
<evidence type="ECO:0000256" key="7">
    <source>
        <dbReference type="RuleBase" id="RU363032"/>
    </source>
</evidence>
<feature type="transmembrane region" description="Helical" evidence="7">
    <location>
        <begin position="95"/>
        <end position="114"/>
    </location>
</feature>
<feature type="transmembrane region" description="Helical" evidence="7">
    <location>
        <begin position="33"/>
        <end position="59"/>
    </location>
</feature>
<keyword evidence="6 7" id="KW-0472">Membrane</keyword>
<comment type="caution">
    <text evidence="9">The sequence shown here is derived from an EMBL/GenBank/DDBJ whole genome shotgun (WGS) entry which is preliminary data.</text>
</comment>
<dbReference type="PANTHER" id="PTHR30193:SF37">
    <property type="entry name" value="INNER MEMBRANE ABC TRANSPORTER PERMEASE PROTEIN YCJO"/>
    <property type="match status" value="1"/>
</dbReference>
<evidence type="ECO:0000256" key="5">
    <source>
        <dbReference type="ARBA" id="ARBA00022989"/>
    </source>
</evidence>
<sequence length="312" mass="35495">MSSISPVAVSQHQARQDAVVKPKSKFRKYLPMYLSIAPYFVIFLAFSIIPTVFSLYLAFQKWDGIGQMSFIGFNNFTFALSDPKFGTAILNTFEIWFMSTIPMLFLALIMAFLLNQRTRSKFAYQISYFLPNITSIVAITLIFNSLFGEQFGLINTVLTALHLPAVQWLSDFWAMKWAIALLVIWRWVGYNALVYMAGLQSIPSDFYEAARIDGANTINIFFRITVPLLRPVILFTVISSTLGGLTLFTEPKILYGNNGGVGNQGLTMSLYQYWQSFATYHYGYGAAVSWIMFFILLAFTFVNWRIVQHGDN</sequence>
<keyword evidence="10" id="KW-1185">Reference proteome</keyword>
<proteinExistence type="inferred from homology"/>